<keyword evidence="2" id="KW-1185">Reference proteome</keyword>
<dbReference type="EMBL" id="CP001687">
    <property type="protein sequence ID" value="ACV10275.1"/>
    <property type="molecule type" value="Genomic_DNA"/>
</dbReference>
<dbReference type="PROSITE" id="PS51257">
    <property type="entry name" value="PROKAR_LIPOPROTEIN"/>
    <property type="match status" value="1"/>
</dbReference>
<evidence type="ECO:0000313" key="2">
    <source>
        <dbReference type="Proteomes" id="UP000002071"/>
    </source>
</evidence>
<dbReference type="eggNOG" id="arCOG09341">
    <property type="taxonomic scope" value="Archaea"/>
</dbReference>
<dbReference type="AlphaFoldDB" id="C7NNY4"/>
<dbReference type="KEGG" id="hut:Huta_0086"/>
<gene>
    <name evidence="1" type="ordered locus">Huta_0086</name>
</gene>
<reference evidence="1 2" key="1">
    <citation type="journal article" date="2009" name="Stand. Genomic Sci.">
        <title>Complete genome sequence of Halorhabdus utahensis type strain (AX-2).</title>
        <authorList>
            <person name="Anderson I."/>
            <person name="Tindall B.J."/>
            <person name="Pomrenke H."/>
            <person name="Goker M."/>
            <person name="Lapidus A."/>
            <person name="Nolan M."/>
            <person name="Copeland A."/>
            <person name="Glavina Del Rio T."/>
            <person name="Chen F."/>
            <person name="Tice H."/>
            <person name="Cheng J.F."/>
            <person name="Lucas S."/>
            <person name="Chertkov O."/>
            <person name="Bruce D."/>
            <person name="Brettin T."/>
            <person name="Detter J.C."/>
            <person name="Han C."/>
            <person name="Goodwin L."/>
            <person name="Land M."/>
            <person name="Hauser L."/>
            <person name="Chang Y.J."/>
            <person name="Jeffries C.D."/>
            <person name="Pitluck S."/>
            <person name="Pati A."/>
            <person name="Mavromatis K."/>
            <person name="Ivanova N."/>
            <person name="Ovchinnikova G."/>
            <person name="Chen A."/>
            <person name="Palaniappan K."/>
            <person name="Chain P."/>
            <person name="Rohde M."/>
            <person name="Bristow J."/>
            <person name="Eisen J.A."/>
            <person name="Markowitz V."/>
            <person name="Hugenholtz P."/>
            <person name="Kyrpides N.C."/>
            <person name="Klenk H.P."/>
        </authorList>
    </citation>
    <scope>NUCLEOTIDE SEQUENCE [LARGE SCALE GENOMIC DNA]</scope>
    <source>
        <strain evidence="2">DSM 12940 / JCM 11049 / AX-2</strain>
    </source>
</reference>
<accession>C7NNY4</accession>
<name>C7NNY4_HALUD</name>
<organism evidence="1 2">
    <name type="scientific">Halorhabdus utahensis (strain DSM 12940 / JCM 11049 / AX-2)</name>
    <dbReference type="NCBI Taxonomy" id="519442"/>
    <lineage>
        <taxon>Archaea</taxon>
        <taxon>Methanobacteriati</taxon>
        <taxon>Methanobacteriota</taxon>
        <taxon>Stenosarchaea group</taxon>
        <taxon>Halobacteria</taxon>
        <taxon>Halobacteriales</taxon>
        <taxon>Haloarculaceae</taxon>
        <taxon>Halorhabdus</taxon>
    </lineage>
</organism>
<sequence length="142" mass="15470">MSGQRTTSRRKALRGIGATFLSSGVAGCVFSDGTTRGLEPLIIRNTKETPINVTVTFLDCGVRVDPNEPQTLTVSPGEEESITNVVRNSGTCPVKVNVQNGTTETYDWNVNELALFVIVQDNGLSFEMEDKSRYHTSTEIAN</sequence>
<protein>
    <submittedName>
        <fullName evidence="1">Uncharacterized protein</fullName>
    </submittedName>
</protein>
<evidence type="ECO:0000313" key="1">
    <source>
        <dbReference type="EMBL" id="ACV10275.1"/>
    </source>
</evidence>
<dbReference type="Proteomes" id="UP000002071">
    <property type="component" value="Chromosome"/>
</dbReference>
<dbReference type="STRING" id="519442.Huta_0086"/>
<proteinExistence type="predicted"/>
<dbReference type="HOGENOM" id="CLU_1811409_0_0_2"/>